<feature type="transmembrane region" description="Helical" evidence="6">
    <location>
        <begin position="715"/>
        <end position="733"/>
    </location>
</feature>
<reference evidence="10" key="1">
    <citation type="submission" date="2016-05" db="EMBL/GenBank/DDBJ databases">
        <title>Comparative genomics of biotechnologically important yeasts.</title>
        <authorList>
            <consortium name="DOE Joint Genome Institute"/>
            <person name="Riley R."/>
            <person name="Haridas S."/>
            <person name="Wolfe K.H."/>
            <person name="Lopes M.R."/>
            <person name="Hittinger C.T."/>
            <person name="Goker M."/>
            <person name="Salamov A."/>
            <person name="Wisecaver J."/>
            <person name="Long T.M."/>
            <person name="Aerts A.L."/>
            <person name="Barry K."/>
            <person name="Choi C."/>
            <person name="Clum A."/>
            <person name="Coughlan A.Y."/>
            <person name="Deshpande S."/>
            <person name="Douglass A.P."/>
            <person name="Hanson S.J."/>
            <person name="Klenk H.-P."/>
            <person name="Labutti K."/>
            <person name="Lapidus A."/>
            <person name="Lindquist E."/>
            <person name="Lipzen A."/>
            <person name="Meier-Kolthoff J.P."/>
            <person name="Ohm R.A."/>
            <person name="Otillar R.P."/>
            <person name="Pangilinan J."/>
            <person name="Peng Y."/>
            <person name="Rokas A."/>
            <person name="Rosa C.A."/>
            <person name="Scheuner C."/>
            <person name="Sibirny A.A."/>
            <person name="Slot J.C."/>
            <person name="Stielow J.B."/>
            <person name="Sun H."/>
            <person name="Kurtzman C.P."/>
            <person name="Blackwell M."/>
            <person name="Grigoriev I.V."/>
            <person name="Jeffries T.W."/>
        </authorList>
    </citation>
    <scope>NUCLEOTIDE SEQUENCE [LARGE SCALE GENOMIC DNA]</scope>
    <source>
        <strain evidence="10">NRRL Y-1933</strain>
    </source>
</reference>
<feature type="region of interest" description="Disordered" evidence="5">
    <location>
        <begin position="1"/>
        <end position="23"/>
    </location>
</feature>
<feature type="domain" description="DUF2421" evidence="7">
    <location>
        <begin position="913"/>
        <end position="1072"/>
    </location>
</feature>
<dbReference type="OrthoDB" id="68611at2759"/>
<proteinExistence type="predicted"/>
<feature type="transmembrane region" description="Helical" evidence="6">
    <location>
        <begin position="190"/>
        <end position="210"/>
    </location>
</feature>
<evidence type="ECO:0000256" key="2">
    <source>
        <dbReference type="ARBA" id="ARBA00022692"/>
    </source>
</evidence>
<feature type="region of interest" description="Disordered" evidence="5">
    <location>
        <begin position="411"/>
        <end position="430"/>
    </location>
</feature>
<keyword evidence="4 6" id="KW-0472">Membrane</keyword>
<dbReference type="STRING" id="984485.A0A1E4RIA8"/>
<evidence type="ECO:0000256" key="1">
    <source>
        <dbReference type="ARBA" id="ARBA00004141"/>
    </source>
</evidence>
<dbReference type="GeneID" id="30993246"/>
<feature type="transmembrane region" description="Helical" evidence="6">
    <location>
        <begin position="222"/>
        <end position="242"/>
    </location>
</feature>
<protein>
    <submittedName>
        <fullName evidence="9">Uncharacterized protein</fullName>
    </submittedName>
</protein>
<evidence type="ECO:0000313" key="9">
    <source>
        <dbReference type="EMBL" id="ODV67004.1"/>
    </source>
</evidence>
<dbReference type="Pfam" id="PF10334">
    <property type="entry name" value="BRE4"/>
    <property type="match status" value="1"/>
</dbReference>
<feature type="compositionally biased region" description="Basic and acidic residues" evidence="5">
    <location>
        <begin position="1"/>
        <end position="10"/>
    </location>
</feature>
<dbReference type="Proteomes" id="UP000095085">
    <property type="component" value="Unassembled WGS sequence"/>
</dbReference>
<feature type="transmembrane region" description="Helical" evidence="6">
    <location>
        <begin position="745"/>
        <end position="762"/>
    </location>
</feature>
<dbReference type="PANTHER" id="PTHR47804:SF1">
    <property type="entry name" value="DUF2421 DOMAIN-CONTAINING PROTEIN"/>
    <property type="match status" value="1"/>
</dbReference>
<feature type="domain" description="Integral membrane bound transporter" evidence="8">
    <location>
        <begin position="714"/>
        <end position="851"/>
    </location>
</feature>
<feature type="transmembrane region" description="Helical" evidence="6">
    <location>
        <begin position="134"/>
        <end position="154"/>
    </location>
</feature>
<evidence type="ECO:0000256" key="4">
    <source>
        <dbReference type="ARBA" id="ARBA00023136"/>
    </source>
</evidence>
<dbReference type="RefSeq" id="XP_020076071.1">
    <property type="nucleotide sequence ID" value="XM_020218696.1"/>
</dbReference>
<evidence type="ECO:0000256" key="6">
    <source>
        <dbReference type="SAM" id="Phobius"/>
    </source>
</evidence>
<dbReference type="PANTHER" id="PTHR47804">
    <property type="entry name" value="60S RIBOSOMAL PROTEIN L19"/>
    <property type="match status" value="1"/>
</dbReference>
<keyword evidence="10" id="KW-1185">Reference proteome</keyword>
<feature type="transmembrane region" description="Helical" evidence="6">
    <location>
        <begin position="833"/>
        <end position="856"/>
    </location>
</feature>
<evidence type="ECO:0000313" key="10">
    <source>
        <dbReference type="Proteomes" id="UP000095085"/>
    </source>
</evidence>
<feature type="transmembrane region" description="Helical" evidence="6">
    <location>
        <begin position="248"/>
        <end position="266"/>
    </location>
</feature>
<sequence>MSPTQKHDQINENTNNSDDDELNFTDEEIELTPSNADIEFLSKLKIPNESINNLKKQNLVILARSGLKVHKSISFFNSGFEKNESLNHQADETTSLLHPPSTSSISRASSLAELYHYYRDYLKDFFMNLPKNEIFISVFKCSIAYLLASLGVYWTPFNNFLGKTDSKHVVATVAVYFHPARSKGSMHQTLIFVVISLLFSFIVSFGCRSLSTFWFNKGEDEVSYIIDLILSSIGLGLIAFMKQKVNKATFNTACSLASISVVTCIIKEASLNSSSIPLPRLISTAKVVVVGSAISVACCYILWPTSAVDQLRSSLNDSYNIMSLVLSVIANHFLMGQKLNSKDVEIFNTLKKNTTQLKKNLEEAKYELNLKGREEELKVYNDLVNTTIALSRHLQALRSSAEMQWQLLHENSPNIPKTPGVPSMNSTSGFNGTDSQVSSYSYSQNNQPSPNSNLDYTAVNSAQLFDLFVYYLAPSIKSFVFTLKGVLAEIPFEKSFENDLAESNDQNKFRNISELLSRSKTTKFTKSSNFQQSLNKAIDLFQSKQVESFSKLYSQDIFKSDNFDLKADQEEITACCGNFASLLVLYGKELIKFLKITEHHEHSKSSPKSWNWLKIWKFSNDPSKSNYLDPKSNDSENDDGFGATLNEALINLQSQYRTHNHVPKTRSRRKLDNYSYELWKALKVFRRTDVQFGIRVGLGAFCLSFFAFYPKTKEVFNNWRGEWALVIYCIMMNKSVGGTTMTVKWRFIGTFLGASSAYITWMCTDGNAYALALIGYLISIPSFYIIIHWKRNNPFGRFILLTYNLTALYSYSMTQQDSEDDNEGGENPLVEEIAFHRFIAVSIGIVWALIMASCFLPNSARARLKSGLTILWLRMGVIWNSDPLDYTKRIDEDGEEIIKLIGLKDEKGINDLLAECEVLLKQAPLEFRLKGSFPESTYRQLITRSSAIIDAFQNMNLMVEVDPFLSRNEEFVINYIALERAEVEHRIFLIFYMIASAMKLGFPLPSKPASTQHAKDRLLYKLNEIRSESASNPNHTLTNEDYVFMYSYILVTSVITRELDEIIELIKDLLGDITVEIFQLV</sequence>
<dbReference type="InterPro" id="IPR049453">
    <property type="entry name" value="Memb_transporter_dom"/>
</dbReference>
<dbReference type="EMBL" id="KV454541">
    <property type="protein sequence ID" value="ODV67004.1"/>
    <property type="molecule type" value="Genomic_DNA"/>
</dbReference>
<evidence type="ECO:0000259" key="8">
    <source>
        <dbReference type="Pfam" id="PF13515"/>
    </source>
</evidence>
<keyword evidence="3 6" id="KW-1133">Transmembrane helix</keyword>
<dbReference type="InterPro" id="IPR018820">
    <property type="entry name" value="BRE4-related_DUF2421"/>
</dbReference>
<keyword evidence="2 6" id="KW-0812">Transmembrane</keyword>
<feature type="transmembrane region" description="Helical" evidence="6">
    <location>
        <begin position="287"/>
        <end position="306"/>
    </location>
</feature>
<dbReference type="Pfam" id="PF13515">
    <property type="entry name" value="FUSC_2"/>
    <property type="match status" value="1"/>
</dbReference>
<feature type="transmembrane region" description="Helical" evidence="6">
    <location>
        <begin position="692"/>
        <end position="709"/>
    </location>
</feature>
<evidence type="ECO:0000259" key="7">
    <source>
        <dbReference type="Pfam" id="PF10334"/>
    </source>
</evidence>
<comment type="subcellular location">
    <subcellularLocation>
        <location evidence="1">Membrane</location>
        <topology evidence="1">Multi-pass membrane protein</topology>
    </subcellularLocation>
</comment>
<dbReference type="InterPro" id="IPR052430">
    <property type="entry name" value="IVT-Associated"/>
</dbReference>
<evidence type="ECO:0000256" key="5">
    <source>
        <dbReference type="SAM" id="MobiDB-lite"/>
    </source>
</evidence>
<dbReference type="AlphaFoldDB" id="A0A1E4RIA8"/>
<dbReference type="GO" id="GO:0016020">
    <property type="term" value="C:membrane"/>
    <property type="evidence" value="ECO:0007669"/>
    <property type="project" value="UniProtKB-SubCell"/>
</dbReference>
<feature type="transmembrane region" description="Helical" evidence="6">
    <location>
        <begin position="794"/>
        <end position="813"/>
    </location>
</feature>
<accession>A0A1E4RIA8</accession>
<organism evidence="9 10">
    <name type="scientific">Hyphopichia burtonii NRRL Y-1933</name>
    <dbReference type="NCBI Taxonomy" id="984485"/>
    <lineage>
        <taxon>Eukaryota</taxon>
        <taxon>Fungi</taxon>
        <taxon>Dikarya</taxon>
        <taxon>Ascomycota</taxon>
        <taxon>Saccharomycotina</taxon>
        <taxon>Pichiomycetes</taxon>
        <taxon>Debaryomycetaceae</taxon>
        <taxon>Hyphopichia</taxon>
    </lineage>
</organism>
<evidence type="ECO:0000256" key="3">
    <source>
        <dbReference type="ARBA" id="ARBA00022989"/>
    </source>
</evidence>
<gene>
    <name evidence="9" type="ORF">HYPBUDRAFT_109294</name>
</gene>
<feature type="transmembrane region" description="Helical" evidence="6">
    <location>
        <begin position="768"/>
        <end position="787"/>
    </location>
</feature>
<name>A0A1E4RIA8_9ASCO</name>